<dbReference type="PROSITE" id="PS51125">
    <property type="entry name" value="NHL"/>
    <property type="match status" value="2"/>
</dbReference>
<dbReference type="Pfam" id="PF01436">
    <property type="entry name" value="NHL"/>
    <property type="match status" value="2"/>
</dbReference>
<feature type="repeat" description="NHL" evidence="2">
    <location>
        <begin position="351"/>
        <end position="390"/>
    </location>
</feature>
<sequence>MRLSRKKEEPIDDILSSLQQRPVVTTAGRPVSRTGGTTTADLLPTPAIQAANGQAITTAPPTFNGSLGGTAAPPTSTRPHGGTAAPPTSTSTCCSTAAPPTSTRPHMQGGTLSSTSNNTRESSLGTVSSEPIVFGGDGASPGNFSDPSGVAVSADNKIYIADVNNKRVQVFSMAGVFLCLFPAAVPGRGDMVMHPTDVDIDRQGSVWVVGKKDGFGAQPALVVQYRAGLPVSMFAVRRAAWFPVIAVDARRGRIVVGAANEILMFRPDGTPDRTFRTEKGMAYITANKEGNIVTTDSSSSSDVEVFSPTGRRVLIFRTGDGEPRGVCTGPAGRIIVASSAPGRVDVFTARGEFVRTAANVTNPWGVAVGPAGDLVVTDSWDNIVTIFPGLIMFA</sequence>
<evidence type="ECO:0000256" key="3">
    <source>
        <dbReference type="SAM" id="MobiDB-lite"/>
    </source>
</evidence>
<name>A0A8J9VU52_BRALA</name>
<dbReference type="AlphaFoldDB" id="A0A8J9VU52"/>
<feature type="compositionally biased region" description="Low complexity" evidence="3">
    <location>
        <begin position="83"/>
        <end position="103"/>
    </location>
</feature>
<dbReference type="Gene3D" id="2.120.10.30">
    <property type="entry name" value="TolB, C-terminal domain"/>
    <property type="match status" value="1"/>
</dbReference>
<dbReference type="InterPro" id="IPR001258">
    <property type="entry name" value="NHL_repeat"/>
</dbReference>
<feature type="compositionally biased region" description="Polar residues" evidence="3">
    <location>
        <begin position="110"/>
        <end position="126"/>
    </location>
</feature>
<proteinExistence type="predicted"/>
<feature type="repeat" description="NHL" evidence="2">
    <location>
        <begin position="133"/>
        <end position="174"/>
    </location>
</feature>
<keyword evidence="1" id="KW-0677">Repeat</keyword>
<evidence type="ECO:0000256" key="1">
    <source>
        <dbReference type="ARBA" id="ARBA00022737"/>
    </source>
</evidence>
<evidence type="ECO:0000313" key="5">
    <source>
        <dbReference type="Proteomes" id="UP000838412"/>
    </source>
</evidence>
<dbReference type="InterPro" id="IPR050952">
    <property type="entry name" value="TRIM-NHL_E3_ligases"/>
</dbReference>
<accession>A0A8J9VU52</accession>
<dbReference type="GO" id="GO:0061630">
    <property type="term" value="F:ubiquitin protein ligase activity"/>
    <property type="evidence" value="ECO:0007669"/>
    <property type="project" value="TreeGrafter"/>
</dbReference>
<feature type="region of interest" description="Disordered" evidence="3">
    <location>
        <begin position="1"/>
        <end position="42"/>
    </location>
</feature>
<evidence type="ECO:0000313" key="4">
    <source>
        <dbReference type="EMBL" id="CAH1240975.1"/>
    </source>
</evidence>
<dbReference type="GO" id="GO:0000209">
    <property type="term" value="P:protein polyubiquitination"/>
    <property type="evidence" value="ECO:0007669"/>
    <property type="project" value="TreeGrafter"/>
</dbReference>
<gene>
    <name evidence="4" type="primary">TRIM2</name>
    <name evidence="4" type="ORF">BLAG_LOCUS4784</name>
</gene>
<protein>
    <submittedName>
        <fullName evidence="4">TRIM2 protein</fullName>
    </submittedName>
</protein>
<dbReference type="PANTHER" id="PTHR24104">
    <property type="entry name" value="E3 UBIQUITIN-PROTEIN LIGASE NHLRC1-RELATED"/>
    <property type="match status" value="1"/>
</dbReference>
<evidence type="ECO:0000256" key="2">
    <source>
        <dbReference type="PROSITE-ProRule" id="PRU00504"/>
    </source>
</evidence>
<keyword evidence="5" id="KW-1185">Reference proteome</keyword>
<dbReference type="OrthoDB" id="342730at2759"/>
<dbReference type="InterPro" id="IPR011042">
    <property type="entry name" value="6-blade_b-propeller_TolB-like"/>
</dbReference>
<dbReference type="CDD" id="cd05819">
    <property type="entry name" value="NHL"/>
    <property type="match status" value="1"/>
</dbReference>
<dbReference type="Proteomes" id="UP000838412">
    <property type="component" value="Chromosome 12"/>
</dbReference>
<dbReference type="EMBL" id="OV696697">
    <property type="protein sequence ID" value="CAH1240975.1"/>
    <property type="molecule type" value="Genomic_DNA"/>
</dbReference>
<dbReference type="PANTHER" id="PTHR24104:SF50">
    <property type="entry name" value="SMP-30_GLUCONOLACTONASE_LRE-LIKE REGION DOMAIN-CONTAINING PROTEIN"/>
    <property type="match status" value="1"/>
</dbReference>
<feature type="region of interest" description="Disordered" evidence="3">
    <location>
        <begin position="57"/>
        <end position="126"/>
    </location>
</feature>
<organism evidence="4 5">
    <name type="scientific">Branchiostoma lanceolatum</name>
    <name type="common">Common lancelet</name>
    <name type="synonym">Amphioxus lanceolatum</name>
    <dbReference type="NCBI Taxonomy" id="7740"/>
    <lineage>
        <taxon>Eukaryota</taxon>
        <taxon>Metazoa</taxon>
        <taxon>Chordata</taxon>
        <taxon>Cephalochordata</taxon>
        <taxon>Leptocardii</taxon>
        <taxon>Amphioxiformes</taxon>
        <taxon>Branchiostomatidae</taxon>
        <taxon>Branchiostoma</taxon>
    </lineage>
</organism>
<reference evidence="4" key="1">
    <citation type="submission" date="2022-01" db="EMBL/GenBank/DDBJ databases">
        <authorList>
            <person name="Braso-Vives M."/>
        </authorList>
    </citation>
    <scope>NUCLEOTIDE SEQUENCE</scope>
</reference>
<dbReference type="SUPFAM" id="SSF101898">
    <property type="entry name" value="NHL repeat"/>
    <property type="match status" value="1"/>
</dbReference>
<dbReference type="GO" id="GO:0043161">
    <property type="term" value="P:proteasome-mediated ubiquitin-dependent protein catabolic process"/>
    <property type="evidence" value="ECO:0007669"/>
    <property type="project" value="TreeGrafter"/>
</dbReference>